<gene>
    <name evidence="3" type="ORF">GA0070612_2660</name>
</gene>
<name>A0A1C4WNL7_9ACTN</name>
<feature type="region of interest" description="Disordered" evidence="2">
    <location>
        <begin position="305"/>
        <end position="334"/>
    </location>
</feature>
<keyword evidence="1" id="KW-0175">Coiled coil</keyword>
<dbReference type="EMBL" id="LT607409">
    <property type="protein sequence ID" value="SCE97764.1"/>
    <property type="molecule type" value="Genomic_DNA"/>
</dbReference>
<dbReference type="AlphaFoldDB" id="A0A1C4WNL7"/>
<protein>
    <submittedName>
        <fullName evidence="3">Uncharacterized protein</fullName>
    </submittedName>
</protein>
<keyword evidence="4" id="KW-1185">Reference proteome</keyword>
<feature type="coiled-coil region" evidence="1">
    <location>
        <begin position="376"/>
        <end position="403"/>
    </location>
</feature>
<proteinExistence type="predicted"/>
<organism evidence="3 4">
    <name type="scientific">Micromonospora chokoriensis</name>
    <dbReference type="NCBI Taxonomy" id="356851"/>
    <lineage>
        <taxon>Bacteria</taxon>
        <taxon>Bacillati</taxon>
        <taxon>Actinomycetota</taxon>
        <taxon>Actinomycetes</taxon>
        <taxon>Micromonosporales</taxon>
        <taxon>Micromonosporaceae</taxon>
        <taxon>Micromonospora</taxon>
    </lineage>
</organism>
<accession>A0A1C4WNL7</accession>
<evidence type="ECO:0000256" key="1">
    <source>
        <dbReference type="SAM" id="Coils"/>
    </source>
</evidence>
<feature type="compositionally biased region" description="Basic and acidic residues" evidence="2">
    <location>
        <begin position="323"/>
        <end position="332"/>
    </location>
</feature>
<evidence type="ECO:0000313" key="4">
    <source>
        <dbReference type="Proteomes" id="UP000198224"/>
    </source>
</evidence>
<evidence type="ECO:0000313" key="3">
    <source>
        <dbReference type="EMBL" id="SCE97764.1"/>
    </source>
</evidence>
<evidence type="ECO:0000256" key="2">
    <source>
        <dbReference type="SAM" id="MobiDB-lite"/>
    </source>
</evidence>
<dbReference type="Proteomes" id="UP000198224">
    <property type="component" value="Chromosome I"/>
</dbReference>
<sequence>MLGFRSVFTTHRERNHLQPLVREQLDRWIAGPKGWDPSALQENRWATIGDNVRALLLQHEGQDGSTSTRVRIVETKPDGQWIIQLTVHAPNARERAAWAWIDIESPDPDSEDPRSRPRLAGTPRFFAPILEIIDAWDGAARLTTRPIVIRGDEVDEVHRALIDTERRGVVFVAGNDDSLPSVPWTNRIANLTRFTIGMSSCYVLDGEATQLLNARLGQAHAVLPGRLRTYRYQVQPDSVVDGLRHRVLSAERIADDNEQPRLARVLASNAQLQALEQPLPASVARVHRMLERIADDMLVHRLGDVSPKRPSLVPSQPQAAAVETRESERRQADASAQQGMLLDYLKIKVGIDDLTVDRIDELVRLIEVGRSSQEAQNDIASRLAQLQAELDETQKAYHDVKWQLDDEQIENRDAVERLTRSAETERTLRHRLASMGQAEVAWTAQPSESDVARPDSFGELLRWLPRLQHVVFTGDPDCAVELDSKDPLGAWASKTWDALLVLQDYAAAKADGRWDRDVHGFLENTPDGCHDWPTRRHARDESEEVRTNPAFRRKRLLPVPASVVQVGRIFMGAHFKIVKSAMISPRMHYYDDTARSGRIYVGYIGRHLPTGQTN</sequence>
<reference evidence="4" key="1">
    <citation type="submission" date="2016-06" db="EMBL/GenBank/DDBJ databases">
        <authorList>
            <person name="Varghese N."/>
            <person name="Submissions Spin"/>
        </authorList>
    </citation>
    <scope>NUCLEOTIDE SEQUENCE [LARGE SCALE GENOMIC DNA]</scope>
    <source>
        <strain evidence="4">DSM 45160</strain>
    </source>
</reference>